<proteinExistence type="predicted"/>
<dbReference type="Proteomes" id="UP001500962">
    <property type="component" value="Unassembled WGS sequence"/>
</dbReference>
<dbReference type="Pfam" id="PF13360">
    <property type="entry name" value="PQQ_2"/>
    <property type="match status" value="1"/>
</dbReference>
<dbReference type="InterPro" id="IPR015943">
    <property type="entry name" value="WD40/YVTN_repeat-like_dom_sf"/>
</dbReference>
<dbReference type="Gene3D" id="2.140.10.10">
    <property type="entry name" value="Quinoprotein alcohol dehydrogenase-like superfamily"/>
    <property type="match status" value="1"/>
</dbReference>
<comment type="caution">
    <text evidence="2">The sequence shown here is derived from an EMBL/GenBank/DDBJ whole genome shotgun (WGS) entry which is preliminary data.</text>
</comment>
<dbReference type="InterPro" id="IPR018391">
    <property type="entry name" value="PQQ_b-propeller_rpt"/>
</dbReference>
<evidence type="ECO:0000259" key="1">
    <source>
        <dbReference type="Pfam" id="PF13360"/>
    </source>
</evidence>
<sequence length="417" mass="45584">MSDTPEQMSRTVEYRVVSLGDIEPARSRHAGRRSAVALTKDAVVVGTAAGDVLAYDRETLDECWRAESSNERAAVVFVVPFSGGVAVGERGSYGEVRLHDSHTGETCWRYTTAEDIGDSQKQSRFFLPFVADITSDEKRLYAAARRYERDGENRSFTSVIYAFDADGDVSWTYETDASPISLDVCDSRLAVAYNRCPGTHQCGLVVLDTETGAELYDWDPGTDGERRVGDVSLMENGASVTSHGDYRGYLLGADGTERWQTDLAMPVEIDDEILYAYPNHVHATDDAIIFVTGNTYSTEGRETDSLHPDEHTIFGYCDGERIWTDSVGGFAGEIATDGDSVAVPGAQHFRARDSTVHGLRMFEVDTGSRTTLETDGIVTAVTLDGETFAAIEEPVVYHDEGTNHGAYQLLVGSIGQK</sequence>
<dbReference type="Gene3D" id="2.130.10.10">
    <property type="entry name" value="YVTN repeat-like/Quinoprotein amine dehydrogenase"/>
    <property type="match status" value="1"/>
</dbReference>
<dbReference type="EMBL" id="BAAADN010000071">
    <property type="protein sequence ID" value="GAA0474251.1"/>
    <property type="molecule type" value="Genomic_DNA"/>
</dbReference>
<feature type="domain" description="Pyrrolo-quinoline quinone repeat" evidence="1">
    <location>
        <begin position="49"/>
        <end position="215"/>
    </location>
</feature>
<dbReference type="InterPro" id="IPR011047">
    <property type="entry name" value="Quinoprotein_ADH-like_sf"/>
</dbReference>
<reference evidence="2" key="2">
    <citation type="submission" date="2023-12" db="EMBL/GenBank/DDBJ databases">
        <authorList>
            <person name="Sun Q."/>
            <person name="Inoue M."/>
        </authorList>
    </citation>
    <scope>NUCLEOTIDE SEQUENCE</scope>
    <source>
        <strain evidence="2">JCM 12289</strain>
    </source>
</reference>
<accession>A0AAV3SLJ6</accession>
<organism evidence="2 3">
    <name type="scientific">Halococcus dombrowskii</name>
    <dbReference type="NCBI Taxonomy" id="179637"/>
    <lineage>
        <taxon>Archaea</taxon>
        <taxon>Methanobacteriati</taxon>
        <taxon>Methanobacteriota</taxon>
        <taxon>Stenosarchaea group</taxon>
        <taxon>Halobacteria</taxon>
        <taxon>Halobacteriales</taxon>
        <taxon>Halococcaceae</taxon>
        <taxon>Halococcus</taxon>
    </lineage>
</organism>
<name>A0AAV3SLJ6_HALDO</name>
<evidence type="ECO:0000313" key="2">
    <source>
        <dbReference type="EMBL" id="GAA0474251.1"/>
    </source>
</evidence>
<gene>
    <name evidence="2" type="ORF">GCM10008985_33550</name>
</gene>
<reference evidence="2" key="1">
    <citation type="journal article" date="2014" name="Int. J. Syst. Evol. Microbiol.">
        <title>Complete genome sequence of Corynebacterium casei LMG S-19264T (=DSM 44701T), isolated from a smear-ripened cheese.</title>
        <authorList>
            <consortium name="US DOE Joint Genome Institute (JGI-PGF)"/>
            <person name="Walter F."/>
            <person name="Albersmeier A."/>
            <person name="Kalinowski J."/>
            <person name="Ruckert C."/>
        </authorList>
    </citation>
    <scope>NUCLEOTIDE SEQUENCE</scope>
    <source>
        <strain evidence="2">JCM 12289</strain>
    </source>
</reference>
<dbReference type="InterPro" id="IPR002372">
    <property type="entry name" value="PQQ_rpt_dom"/>
</dbReference>
<dbReference type="SUPFAM" id="SSF50998">
    <property type="entry name" value="Quinoprotein alcohol dehydrogenase-like"/>
    <property type="match status" value="1"/>
</dbReference>
<evidence type="ECO:0000313" key="3">
    <source>
        <dbReference type="Proteomes" id="UP001500962"/>
    </source>
</evidence>
<protein>
    <submittedName>
        <fullName evidence="2">Transcriptional regulator</fullName>
    </submittedName>
</protein>
<dbReference type="SMART" id="SM00564">
    <property type="entry name" value="PQQ"/>
    <property type="match status" value="3"/>
</dbReference>
<dbReference type="AlphaFoldDB" id="A0AAV3SLJ6"/>